<dbReference type="AlphaFoldDB" id="A0A6J6JEE3"/>
<name>A0A6J6JEE3_9ZZZZ</name>
<proteinExistence type="predicted"/>
<gene>
    <name evidence="1" type="ORF">UFOPK2132_00427</name>
</gene>
<sequence length="346" mass="38320">MKKSSRLKASLSLLLVSTLAATIMPTSVNADPTEFEDNVVTVEVDLGSEGPDPELCEGFATLVVPGNTMTAALNRRVDGIESPTIADVLGYYFGDYDDETNSVDVFSDADLQNTLNELNNTGNQFGWINFNAVTVPDSATVSTLERIDYDSYDSNNDAVGDVFRSEDLDEDGDIDVNDAPEWITETRRSYSTNWFTVSYDANDCVDSDDMAVVLVGREPVMRAPTEGAAWNNAEIVLDDWYAPTLENRAEAYLKLKTNLIGGLISLPYSVAWETTEDFSDIEGDWYYDPISYGDEGSAQMKSVMSIYGADPSGIYQTNYYYQLEVNDEEYFDEFGWFGCFLGGCLP</sequence>
<accession>A0A6J6JEE3</accession>
<dbReference type="EMBL" id="CAEZVU010000060">
    <property type="protein sequence ID" value="CAB4634349.1"/>
    <property type="molecule type" value="Genomic_DNA"/>
</dbReference>
<protein>
    <submittedName>
        <fullName evidence="1">Unannotated protein</fullName>
    </submittedName>
</protein>
<reference evidence="1" key="1">
    <citation type="submission" date="2020-05" db="EMBL/GenBank/DDBJ databases">
        <authorList>
            <person name="Chiriac C."/>
            <person name="Salcher M."/>
            <person name="Ghai R."/>
            <person name="Kavagutti S V."/>
        </authorList>
    </citation>
    <scope>NUCLEOTIDE SEQUENCE</scope>
</reference>
<evidence type="ECO:0000313" key="1">
    <source>
        <dbReference type="EMBL" id="CAB4634349.1"/>
    </source>
</evidence>
<organism evidence="1">
    <name type="scientific">freshwater metagenome</name>
    <dbReference type="NCBI Taxonomy" id="449393"/>
    <lineage>
        <taxon>unclassified sequences</taxon>
        <taxon>metagenomes</taxon>
        <taxon>ecological metagenomes</taxon>
    </lineage>
</organism>